<keyword evidence="3 5" id="KW-0687">Ribonucleoprotein</keyword>
<comment type="function">
    <text evidence="5">One of the proteins that surrounds the polypeptide exit tunnel on the outside of the subunit.</text>
</comment>
<dbReference type="PANTHER" id="PTHR12903">
    <property type="entry name" value="MITOCHONDRIAL RIBOSOMAL PROTEIN L24"/>
    <property type="match status" value="1"/>
</dbReference>
<keyword evidence="2 5" id="KW-0689">Ribosomal protein</keyword>
<dbReference type="NCBIfam" id="TIGR01079">
    <property type="entry name" value="rplX_bact"/>
    <property type="match status" value="1"/>
</dbReference>
<sequence>MAAQKKLHVKKGDRVKVISGKDKGTVGEIIAVDPSNDRVTVQGVNIVKRHLTDRQAGGRVEKGGIVSSEAPIHVSNVQPVVKKDGVEVVTRVGHKRETVTKTRADGTTYEGTRSVRIAKATGEEF</sequence>
<accession>A0A5Q2F7V2</accession>
<evidence type="ECO:0000256" key="6">
    <source>
        <dbReference type="RuleBase" id="RU003477"/>
    </source>
</evidence>
<evidence type="ECO:0000256" key="4">
    <source>
        <dbReference type="ARBA" id="ARBA00035206"/>
    </source>
</evidence>
<dbReference type="HAMAP" id="MF_01326_B">
    <property type="entry name" value="Ribosomal_uL24_B"/>
    <property type="match status" value="1"/>
</dbReference>
<evidence type="ECO:0000256" key="3">
    <source>
        <dbReference type="ARBA" id="ARBA00023274"/>
    </source>
</evidence>
<dbReference type="InterPro" id="IPR008991">
    <property type="entry name" value="Translation_prot_SH3-like_sf"/>
</dbReference>
<dbReference type="InterPro" id="IPR005824">
    <property type="entry name" value="KOW"/>
</dbReference>
<dbReference type="GO" id="GO:0005840">
    <property type="term" value="C:ribosome"/>
    <property type="evidence" value="ECO:0007669"/>
    <property type="project" value="UniProtKB-KW"/>
</dbReference>
<dbReference type="EMBL" id="CP045725">
    <property type="protein sequence ID" value="QGF22738.1"/>
    <property type="molecule type" value="Genomic_DNA"/>
</dbReference>
<dbReference type="GO" id="GO:1990904">
    <property type="term" value="C:ribonucleoprotein complex"/>
    <property type="evidence" value="ECO:0007669"/>
    <property type="project" value="UniProtKB-KW"/>
</dbReference>
<dbReference type="Pfam" id="PF17136">
    <property type="entry name" value="ribosomal_L24"/>
    <property type="match status" value="1"/>
</dbReference>
<dbReference type="CDD" id="cd06089">
    <property type="entry name" value="KOW_RPL26"/>
    <property type="match status" value="1"/>
</dbReference>
<reference evidence="8 9" key="1">
    <citation type="submission" date="2019-10" db="EMBL/GenBank/DDBJ databases">
        <title>Genomic analysis of Raineyella sp. CBA3103.</title>
        <authorList>
            <person name="Roh S.W."/>
        </authorList>
    </citation>
    <scope>NUCLEOTIDE SEQUENCE [LARGE SCALE GENOMIC DNA]</scope>
    <source>
        <strain evidence="8 9">CBA3103</strain>
    </source>
</reference>
<comment type="function">
    <text evidence="5">One of two assembly initiator proteins, it binds directly to the 5'-end of the 23S rRNA, where it nucleates assembly of the 50S subunit.</text>
</comment>
<evidence type="ECO:0000256" key="5">
    <source>
        <dbReference type="HAMAP-Rule" id="MF_01326"/>
    </source>
</evidence>
<dbReference type="Proteomes" id="UP000386847">
    <property type="component" value="Chromosome"/>
</dbReference>
<feature type="domain" description="KOW" evidence="7">
    <location>
        <begin position="8"/>
        <end position="35"/>
    </location>
</feature>
<evidence type="ECO:0000313" key="9">
    <source>
        <dbReference type="Proteomes" id="UP000386847"/>
    </source>
</evidence>
<comment type="similarity">
    <text evidence="1 5 6">Belongs to the universal ribosomal protein uL24 family.</text>
</comment>
<dbReference type="AlphaFoldDB" id="A0A5Q2F7V2"/>
<dbReference type="GO" id="GO:0019843">
    <property type="term" value="F:rRNA binding"/>
    <property type="evidence" value="ECO:0007669"/>
    <property type="project" value="UniProtKB-UniRule"/>
</dbReference>
<dbReference type="InterPro" id="IPR041988">
    <property type="entry name" value="Ribosomal_uL24_KOW"/>
</dbReference>
<dbReference type="GO" id="GO:0006412">
    <property type="term" value="P:translation"/>
    <property type="evidence" value="ECO:0007669"/>
    <property type="project" value="UniProtKB-UniRule"/>
</dbReference>
<dbReference type="KEGG" id="rain:Rai3103_02480"/>
<organism evidence="8 9">
    <name type="scientific">Raineyella fluvialis</name>
    <dbReference type="NCBI Taxonomy" id="2662261"/>
    <lineage>
        <taxon>Bacteria</taxon>
        <taxon>Bacillati</taxon>
        <taxon>Actinomycetota</taxon>
        <taxon>Actinomycetes</taxon>
        <taxon>Propionibacteriales</taxon>
        <taxon>Propionibacteriaceae</taxon>
        <taxon>Raineyella</taxon>
    </lineage>
</organism>
<evidence type="ECO:0000256" key="2">
    <source>
        <dbReference type="ARBA" id="ARBA00022980"/>
    </source>
</evidence>
<dbReference type="InterPro" id="IPR057264">
    <property type="entry name" value="Ribosomal_uL24_C"/>
</dbReference>
<dbReference type="GO" id="GO:0003735">
    <property type="term" value="F:structural constituent of ribosome"/>
    <property type="evidence" value="ECO:0007669"/>
    <property type="project" value="InterPro"/>
</dbReference>
<dbReference type="SUPFAM" id="SSF50104">
    <property type="entry name" value="Translation proteins SH3-like domain"/>
    <property type="match status" value="1"/>
</dbReference>
<protein>
    <recommendedName>
        <fullName evidence="4 5">Large ribosomal subunit protein uL24</fullName>
    </recommendedName>
</protein>
<keyword evidence="5" id="KW-0694">RNA-binding</keyword>
<name>A0A5Q2F7V2_9ACTN</name>
<dbReference type="InterPro" id="IPR005825">
    <property type="entry name" value="Ribosomal_uL24_CS"/>
</dbReference>
<dbReference type="SMART" id="SM00739">
    <property type="entry name" value="KOW"/>
    <property type="match status" value="1"/>
</dbReference>
<dbReference type="InterPro" id="IPR014722">
    <property type="entry name" value="Rib_uL2_dom2"/>
</dbReference>
<dbReference type="Gene3D" id="2.30.30.30">
    <property type="match status" value="1"/>
</dbReference>
<dbReference type="Pfam" id="PF00467">
    <property type="entry name" value="KOW"/>
    <property type="match status" value="1"/>
</dbReference>
<dbReference type="InterPro" id="IPR003256">
    <property type="entry name" value="Ribosomal_uL24"/>
</dbReference>
<keyword evidence="9" id="KW-1185">Reference proteome</keyword>
<comment type="subunit">
    <text evidence="5">Part of the 50S ribosomal subunit.</text>
</comment>
<evidence type="ECO:0000256" key="1">
    <source>
        <dbReference type="ARBA" id="ARBA00010618"/>
    </source>
</evidence>
<evidence type="ECO:0000259" key="7">
    <source>
        <dbReference type="SMART" id="SM00739"/>
    </source>
</evidence>
<dbReference type="RefSeq" id="WP_153571266.1">
    <property type="nucleotide sequence ID" value="NZ_CP045725.1"/>
</dbReference>
<evidence type="ECO:0000313" key="8">
    <source>
        <dbReference type="EMBL" id="QGF22738.1"/>
    </source>
</evidence>
<proteinExistence type="inferred from homology"/>
<dbReference type="PROSITE" id="PS01108">
    <property type="entry name" value="RIBOSOMAL_L24"/>
    <property type="match status" value="1"/>
</dbReference>
<keyword evidence="5" id="KW-0699">rRNA-binding</keyword>
<gene>
    <name evidence="5 8" type="primary">rplX</name>
    <name evidence="8" type="ORF">Rai3103_02480</name>
</gene>